<feature type="region of interest" description="Disordered" evidence="1">
    <location>
        <begin position="26"/>
        <end position="135"/>
    </location>
</feature>
<name>A0A368SEZ0_SETIT</name>
<feature type="compositionally biased region" description="Low complexity" evidence="1">
    <location>
        <begin position="91"/>
        <end position="113"/>
    </location>
</feature>
<dbReference type="EMBL" id="CM003536">
    <property type="protein sequence ID" value="RCV41012.1"/>
    <property type="molecule type" value="Genomic_DNA"/>
</dbReference>
<evidence type="ECO:0000256" key="1">
    <source>
        <dbReference type="SAM" id="MobiDB-lite"/>
    </source>
</evidence>
<protein>
    <submittedName>
        <fullName evidence="2">Uncharacterized protein</fullName>
    </submittedName>
</protein>
<sequence length="135" mass="13740">MAPPCNWPSGFAVREAIAAAPFELLPTAAPSNPCPTAAPSDAPSESLAAGDLTPQRMERVRRRAPDRLRARGGGAQNEEIGGGEFRRRRAAMASSGAREAGIGQRATARVARGTDGGGGRGKSTDGGGGGRGDRC</sequence>
<feature type="compositionally biased region" description="Gly residues" evidence="1">
    <location>
        <begin position="71"/>
        <end position="83"/>
    </location>
</feature>
<organism evidence="2">
    <name type="scientific">Setaria italica</name>
    <name type="common">Foxtail millet</name>
    <name type="synonym">Panicum italicum</name>
    <dbReference type="NCBI Taxonomy" id="4555"/>
    <lineage>
        <taxon>Eukaryota</taxon>
        <taxon>Viridiplantae</taxon>
        <taxon>Streptophyta</taxon>
        <taxon>Embryophyta</taxon>
        <taxon>Tracheophyta</taxon>
        <taxon>Spermatophyta</taxon>
        <taxon>Magnoliopsida</taxon>
        <taxon>Liliopsida</taxon>
        <taxon>Poales</taxon>
        <taxon>Poaceae</taxon>
        <taxon>PACMAD clade</taxon>
        <taxon>Panicoideae</taxon>
        <taxon>Panicodae</taxon>
        <taxon>Paniceae</taxon>
        <taxon>Cenchrinae</taxon>
        <taxon>Setaria</taxon>
    </lineage>
</organism>
<gene>
    <name evidence="2" type="ORF">SETIT_9G101300v2</name>
</gene>
<dbReference type="AlphaFoldDB" id="A0A368SEZ0"/>
<proteinExistence type="predicted"/>
<accession>A0A368SEZ0</accession>
<reference evidence="2" key="2">
    <citation type="submission" date="2015-07" db="EMBL/GenBank/DDBJ databases">
        <authorList>
            <person name="Noorani M."/>
        </authorList>
    </citation>
    <scope>NUCLEOTIDE SEQUENCE</scope>
    <source>
        <strain evidence="2">Yugu1</strain>
    </source>
</reference>
<feature type="compositionally biased region" description="Gly residues" evidence="1">
    <location>
        <begin position="114"/>
        <end position="135"/>
    </location>
</feature>
<reference evidence="2" key="1">
    <citation type="journal article" date="2012" name="Nat. Biotechnol.">
        <title>Reference genome sequence of the model plant Setaria.</title>
        <authorList>
            <person name="Bennetzen J.L."/>
            <person name="Schmutz J."/>
            <person name="Wang H."/>
            <person name="Percifield R."/>
            <person name="Hawkins J."/>
            <person name="Pontaroli A.C."/>
            <person name="Estep M."/>
            <person name="Feng L."/>
            <person name="Vaughn J.N."/>
            <person name="Grimwood J."/>
            <person name="Jenkins J."/>
            <person name="Barry K."/>
            <person name="Lindquist E."/>
            <person name="Hellsten U."/>
            <person name="Deshpande S."/>
            <person name="Wang X."/>
            <person name="Wu X."/>
            <person name="Mitros T."/>
            <person name="Triplett J."/>
            <person name="Yang X."/>
            <person name="Ye C.Y."/>
            <person name="Mauro-Herrera M."/>
            <person name="Wang L."/>
            <person name="Li P."/>
            <person name="Sharma M."/>
            <person name="Sharma R."/>
            <person name="Ronald P.C."/>
            <person name="Panaud O."/>
            <person name="Kellogg E.A."/>
            <person name="Brutnell T.P."/>
            <person name="Doust A.N."/>
            <person name="Tuskan G.A."/>
            <person name="Rokhsar D."/>
            <person name="Devos K.M."/>
        </authorList>
    </citation>
    <scope>NUCLEOTIDE SEQUENCE [LARGE SCALE GENOMIC DNA]</scope>
    <source>
        <strain evidence="2">Yugu1</strain>
    </source>
</reference>
<evidence type="ECO:0000313" key="2">
    <source>
        <dbReference type="EMBL" id="RCV41012.1"/>
    </source>
</evidence>